<feature type="compositionally biased region" description="Polar residues" evidence="1">
    <location>
        <begin position="146"/>
        <end position="155"/>
    </location>
</feature>
<organism evidence="2 3">
    <name type="scientific">Caenorhabditis angaria</name>
    <dbReference type="NCBI Taxonomy" id="860376"/>
    <lineage>
        <taxon>Eukaryota</taxon>
        <taxon>Metazoa</taxon>
        <taxon>Ecdysozoa</taxon>
        <taxon>Nematoda</taxon>
        <taxon>Chromadorea</taxon>
        <taxon>Rhabditida</taxon>
        <taxon>Rhabditina</taxon>
        <taxon>Rhabditomorpha</taxon>
        <taxon>Rhabditoidea</taxon>
        <taxon>Rhabditidae</taxon>
        <taxon>Peloderinae</taxon>
        <taxon>Caenorhabditis</taxon>
    </lineage>
</organism>
<evidence type="ECO:0000313" key="3">
    <source>
        <dbReference type="Proteomes" id="UP001152747"/>
    </source>
</evidence>
<dbReference type="EMBL" id="CANHGI010000004">
    <property type="protein sequence ID" value="CAI5449402.1"/>
    <property type="molecule type" value="Genomic_DNA"/>
</dbReference>
<keyword evidence="3" id="KW-1185">Reference proteome</keyword>
<feature type="compositionally biased region" description="Low complexity" evidence="1">
    <location>
        <begin position="68"/>
        <end position="85"/>
    </location>
</feature>
<dbReference type="AlphaFoldDB" id="A0A9P1IQL3"/>
<proteinExistence type="predicted"/>
<protein>
    <submittedName>
        <fullName evidence="2">Uncharacterized protein</fullName>
    </submittedName>
</protein>
<name>A0A9P1IQL3_9PELO</name>
<reference evidence="2" key="1">
    <citation type="submission" date="2022-11" db="EMBL/GenBank/DDBJ databases">
        <authorList>
            <person name="Kikuchi T."/>
        </authorList>
    </citation>
    <scope>NUCLEOTIDE SEQUENCE</scope>
    <source>
        <strain evidence="2">PS1010</strain>
    </source>
</reference>
<feature type="region of interest" description="Disordered" evidence="1">
    <location>
        <begin position="40"/>
        <end position="155"/>
    </location>
</feature>
<dbReference type="Proteomes" id="UP001152747">
    <property type="component" value="Unassembled WGS sequence"/>
</dbReference>
<evidence type="ECO:0000256" key="1">
    <source>
        <dbReference type="SAM" id="MobiDB-lite"/>
    </source>
</evidence>
<dbReference type="OrthoDB" id="10613499at2759"/>
<gene>
    <name evidence="2" type="ORF">CAMP_LOCUS12039</name>
</gene>
<sequence>MKYARRTRSGSEVRFPTFETSDGFLSPANAILPKSSLSVVIPTHCPPPQKSSATTPKQKSSPHRSRSRSPSLSSVVLSTSPLATSFGSPHHSTHSTLRGFVLGHRPIPIHGSSTLPSPRSSSNGLPPKSRPTILPNKMGTIKEANFLTSEQVSRV</sequence>
<feature type="compositionally biased region" description="Low complexity" evidence="1">
    <location>
        <begin position="112"/>
        <end position="122"/>
    </location>
</feature>
<accession>A0A9P1IQL3</accession>
<comment type="caution">
    <text evidence="2">The sequence shown here is derived from an EMBL/GenBank/DDBJ whole genome shotgun (WGS) entry which is preliminary data.</text>
</comment>
<evidence type="ECO:0000313" key="2">
    <source>
        <dbReference type="EMBL" id="CAI5449402.1"/>
    </source>
</evidence>
<feature type="compositionally biased region" description="Polar residues" evidence="1">
    <location>
        <begin position="50"/>
        <end position="59"/>
    </location>
</feature>